<evidence type="ECO:0000256" key="3">
    <source>
        <dbReference type="ARBA" id="ARBA00023002"/>
    </source>
</evidence>
<sequence>MRTEICDRLGIDVPIFAFTHCRDVAAAVSNAGGLGVLGAVGFTAEQLEVELQWLDEHVHGVYGVDLVIPSKYEGKGVEGLSPEELEAQLAKLVPQGHRDFAEKILNDHGVPHLPPEEHHNQLLGWTATTVAPQIEVILEHPKAKLVANALGTPPDDVIKQIPDSGRLIGALCGSVKHALNHKNAGLDFVVMQGTEGGGHCGEIASMVLWPQVIDAIGDMPALAAGGIGNGRQVAAALAMGAAGAWTGSLWLTVEEANVPPAQMQTYIDATSSDTVRSRSWTGKPCRMLKNDWTEAWEAPENPKPLGMPLQMMVALDGVKRGHRYPEQAKDVNFNPVGQVVGMMNKMERSADVVQRLIAEYLESCERLNKLNNA</sequence>
<evidence type="ECO:0000256" key="2">
    <source>
        <dbReference type="ARBA" id="ARBA00022643"/>
    </source>
</evidence>
<dbReference type="GO" id="GO:0018580">
    <property type="term" value="F:nitronate monooxygenase activity"/>
    <property type="evidence" value="ECO:0007669"/>
    <property type="project" value="UniProtKB-EC"/>
</dbReference>
<evidence type="ECO:0000313" key="7">
    <source>
        <dbReference type="Proteomes" id="UP000180166"/>
    </source>
</evidence>
<dbReference type="AlphaFoldDB" id="A0A0B8NPJ2"/>
<keyword evidence="1" id="KW-0285">Flavoprotein</keyword>
<protein>
    <submittedName>
        <fullName evidence="4 5">Monooxygenase</fullName>
        <ecNumber evidence="4">1.13.12.16</ecNumber>
    </submittedName>
</protein>
<proteinExistence type="predicted"/>
<dbReference type="EC" id="1.13.12.16" evidence="4"/>
<dbReference type="EMBL" id="BBYQ01000142">
    <property type="protein sequence ID" value="GAP32130.1"/>
    <property type="molecule type" value="Genomic_DNA"/>
</dbReference>
<evidence type="ECO:0000313" key="6">
    <source>
        <dbReference type="Proteomes" id="UP000037179"/>
    </source>
</evidence>
<reference evidence="6" key="1">
    <citation type="submission" date="2015-07" db="EMBL/GenBank/DDBJ databases">
        <title>Nocardia seriolae U-1 whole genome shotgun sequence.</title>
        <authorList>
            <person name="Imajoh M."/>
            <person name="Fukumoto Y."/>
            <person name="Sukeda M."/>
            <person name="Yamane J."/>
            <person name="Yamasaki K."/>
            <person name="Shimizu M."/>
            <person name="Ohnishi K."/>
            <person name="Oshima S."/>
        </authorList>
    </citation>
    <scope>NUCLEOTIDE SEQUENCE [LARGE SCALE GENOMIC DNA]</scope>
    <source>
        <strain evidence="6">U-1</strain>
    </source>
</reference>
<gene>
    <name evidence="4" type="ORF">NS506_04578</name>
    <name evidence="5" type="ORF">NSK11_contig00142-0023</name>
</gene>
<organism evidence="4 7">
    <name type="scientific">Nocardia seriolae</name>
    <dbReference type="NCBI Taxonomy" id="37332"/>
    <lineage>
        <taxon>Bacteria</taxon>
        <taxon>Bacillati</taxon>
        <taxon>Actinomycetota</taxon>
        <taxon>Actinomycetes</taxon>
        <taxon>Mycobacteriales</taxon>
        <taxon>Nocardiaceae</taxon>
        <taxon>Nocardia</taxon>
    </lineage>
</organism>
<keyword evidence="3 4" id="KW-0560">Oxidoreductase</keyword>
<dbReference type="OrthoDB" id="7165168at2"/>
<reference evidence="5 6" key="2">
    <citation type="journal article" date="2016" name="Genome Announc.">
        <title>Draft Genome Sequence of Erythromycin- and Oxytetracycline-Sensitive Nocardia seriolae Strain U-1 (NBRC 110359).</title>
        <authorList>
            <person name="Imajoh M."/>
            <person name="Sukeda M."/>
            <person name="Shimizu M."/>
            <person name="Yamane J."/>
            <person name="Ohnishi K."/>
            <person name="Oshima S."/>
        </authorList>
    </citation>
    <scope>NUCLEOTIDE SEQUENCE [LARGE SCALE GENOMIC DNA]</scope>
    <source>
        <strain evidence="5 6">U-1</strain>
    </source>
</reference>
<dbReference type="InterPro" id="IPR004136">
    <property type="entry name" value="NMO"/>
</dbReference>
<dbReference type="GeneID" id="93374871"/>
<dbReference type="EMBL" id="CP017839">
    <property type="protein sequence ID" value="APA98626.1"/>
    <property type="molecule type" value="Genomic_DNA"/>
</dbReference>
<dbReference type="Gene3D" id="3.20.20.70">
    <property type="entry name" value="Aldolase class I"/>
    <property type="match status" value="1"/>
</dbReference>
<evidence type="ECO:0000313" key="4">
    <source>
        <dbReference type="EMBL" id="APA98626.1"/>
    </source>
</evidence>
<dbReference type="KEGG" id="nsr:NS506_04578"/>
<dbReference type="RefSeq" id="WP_033090604.1">
    <property type="nucleotide sequence ID" value="NZ_AP017900.1"/>
</dbReference>
<dbReference type="PANTHER" id="PTHR32332:SF38">
    <property type="entry name" value="MONOOXYGENASE RV1533-RELATED"/>
    <property type="match status" value="1"/>
</dbReference>
<name>A0A0B8NPJ2_9NOCA</name>
<evidence type="ECO:0000313" key="5">
    <source>
        <dbReference type="EMBL" id="GAP32130.1"/>
    </source>
</evidence>
<dbReference type="Proteomes" id="UP000037179">
    <property type="component" value="Unassembled WGS sequence"/>
</dbReference>
<accession>A0A0B8NPJ2</accession>
<keyword evidence="4" id="KW-0503">Monooxygenase</keyword>
<dbReference type="Pfam" id="PF03060">
    <property type="entry name" value="NMO"/>
    <property type="match status" value="1"/>
</dbReference>
<dbReference type="InterPro" id="IPR013785">
    <property type="entry name" value="Aldolase_TIM"/>
</dbReference>
<reference evidence="4 7" key="3">
    <citation type="submission" date="2016-10" db="EMBL/GenBank/DDBJ databases">
        <title>Genome sequence of Nocardia seriolae strain EM150506, isolated from Anguila japonica.</title>
        <authorList>
            <person name="Han H.-J."/>
        </authorList>
    </citation>
    <scope>NUCLEOTIDE SEQUENCE [LARGE SCALE GENOMIC DNA]</scope>
    <source>
        <strain evidence="4 7">EM150506</strain>
    </source>
</reference>
<keyword evidence="6" id="KW-1185">Reference proteome</keyword>
<keyword evidence="2" id="KW-0288">FMN</keyword>
<dbReference type="PANTHER" id="PTHR32332">
    <property type="entry name" value="2-NITROPROPANE DIOXYGENASE"/>
    <property type="match status" value="1"/>
</dbReference>
<dbReference type="Proteomes" id="UP000180166">
    <property type="component" value="Chromosome"/>
</dbReference>
<dbReference type="CDD" id="cd04730">
    <property type="entry name" value="NPD_like"/>
    <property type="match status" value="1"/>
</dbReference>
<dbReference type="SUPFAM" id="SSF51412">
    <property type="entry name" value="Inosine monophosphate dehydrogenase (IMPDH)"/>
    <property type="match status" value="1"/>
</dbReference>
<evidence type="ECO:0000256" key="1">
    <source>
        <dbReference type="ARBA" id="ARBA00022630"/>
    </source>
</evidence>